<dbReference type="InterPro" id="IPR051677">
    <property type="entry name" value="AfsR-DnrI-RedD_regulator"/>
</dbReference>
<dbReference type="Proteomes" id="UP001061298">
    <property type="component" value="Chromosome"/>
</dbReference>
<evidence type="ECO:0000256" key="7">
    <source>
        <dbReference type="SAM" id="MobiDB-lite"/>
    </source>
</evidence>
<feature type="DNA-binding region" description="OmpR/PhoB-type" evidence="6">
    <location>
        <begin position="1"/>
        <end position="99"/>
    </location>
</feature>
<dbReference type="SMART" id="SM00862">
    <property type="entry name" value="Trans_reg_C"/>
    <property type="match status" value="1"/>
</dbReference>
<feature type="compositionally biased region" description="Basic and acidic residues" evidence="7">
    <location>
        <begin position="236"/>
        <end position="248"/>
    </location>
</feature>
<evidence type="ECO:0000256" key="4">
    <source>
        <dbReference type="ARBA" id="ARBA00023125"/>
    </source>
</evidence>
<dbReference type="InterPro" id="IPR005158">
    <property type="entry name" value="BTAD"/>
</dbReference>
<evidence type="ECO:0000256" key="6">
    <source>
        <dbReference type="PROSITE-ProRule" id="PRU01091"/>
    </source>
</evidence>
<name>A0ABY6E3M4_9ACTN</name>
<keyword evidence="4 6" id="KW-0238">DNA-binding</keyword>
<dbReference type="CDD" id="cd15831">
    <property type="entry name" value="BTAD"/>
    <property type="match status" value="1"/>
</dbReference>
<dbReference type="SUPFAM" id="SSF46894">
    <property type="entry name" value="C-terminal effector domain of the bipartite response regulators"/>
    <property type="match status" value="1"/>
</dbReference>
<keyword evidence="3" id="KW-0805">Transcription regulation</keyword>
<evidence type="ECO:0000259" key="8">
    <source>
        <dbReference type="PROSITE" id="PS51755"/>
    </source>
</evidence>
<feature type="compositionally biased region" description="Basic and acidic residues" evidence="7">
    <location>
        <begin position="470"/>
        <end position="495"/>
    </location>
</feature>
<organism evidence="9 10">
    <name type="scientific">Streptomyces cynarae</name>
    <dbReference type="NCBI Taxonomy" id="2981134"/>
    <lineage>
        <taxon>Bacteria</taxon>
        <taxon>Bacillati</taxon>
        <taxon>Actinomycetota</taxon>
        <taxon>Actinomycetes</taxon>
        <taxon>Kitasatosporales</taxon>
        <taxon>Streptomycetaceae</taxon>
        <taxon>Streptomyces</taxon>
    </lineage>
</organism>
<dbReference type="InterPro" id="IPR036388">
    <property type="entry name" value="WH-like_DNA-bd_sf"/>
</dbReference>
<evidence type="ECO:0000256" key="3">
    <source>
        <dbReference type="ARBA" id="ARBA00023015"/>
    </source>
</evidence>
<dbReference type="Gene3D" id="1.25.40.10">
    <property type="entry name" value="Tetratricopeptide repeat domain"/>
    <property type="match status" value="1"/>
</dbReference>
<feature type="compositionally biased region" description="Basic and acidic residues" evidence="7">
    <location>
        <begin position="557"/>
        <end position="569"/>
    </location>
</feature>
<feature type="region of interest" description="Disordered" evidence="7">
    <location>
        <begin position="215"/>
        <end position="265"/>
    </location>
</feature>
<evidence type="ECO:0000256" key="5">
    <source>
        <dbReference type="ARBA" id="ARBA00023163"/>
    </source>
</evidence>
<accession>A0ABY6E3M4</accession>
<protein>
    <submittedName>
        <fullName evidence="9">Winged helix-turn-helix domain-containing protein</fullName>
    </submittedName>
</protein>
<dbReference type="InterPro" id="IPR016032">
    <property type="entry name" value="Sig_transdc_resp-reg_C-effctor"/>
</dbReference>
<dbReference type="SMART" id="SM01043">
    <property type="entry name" value="BTAD"/>
    <property type="match status" value="1"/>
</dbReference>
<sequence>MEFRILGAPEVAAAPRAPGVALTSPKQRTLLGALLTRPGGVVPAEHLIRELWGDCPPGKAGNALQAHVSRLRQALISVEPERANTPRLVARGAGYLLQVRPEELDRARFRNAVERGRALVERDPRAAWRQLRDALALWRGPALYGSARGPLCSGVARRLEAERLDVLELYFDCGLRAGRHAQLVEEIDAVALAHPGRSRFQEQLALAMRRVGGYDLPADEPAPRESVTLPGGLGSGREEPASGLRRPDTAAGGFGGGVQESGPGVPKFEAFRGGALGCSQEELAPDVRESETAAGDFGFDPEEPGPGRRVPGAVPGGSALVPGRPRPTPYGTGTGLGSGSQVHAPGRRDDDPATESSSPGRHGRQAEPESPWAGPSGHRPDPTAPTPNVSGRQPDFTALHPDPNGRRPRPTAPRPGPNGRRPDSTVPRPVPAGHRPDATASRPGPNGRRPDSSAHQPHSNGRPSQPTDAGSDRRQPAPDAEGRRPVEAEGMREAPARGPVPAGRGPGVPGAHEPAGAARGGIGARSGAADDGDVANGRSSTTGTATRVATGPGGTDGRARRTGHGDDRAPGTVPGSGTTGSGAAGRDPGHAGPVPATSSGTGRGGGLASPGPGRPRAVPRAPRETATTGPGGRGVWVSNGPEPERAAERRELIRLRERVALLASQQKELQAQVEHLTALLGSRLPAPARTGTASAARQPT</sequence>
<evidence type="ECO:0000313" key="9">
    <source>
        <dbReference type="EMBL" id="UXY19851.1"/>
    </source>
</evidence>
<comment type="similarity">
    <text evidence="1">Belongs to the AfsR/DnrI/RedD regulatory family.</text>
</comment>
<feature type="domain" description="OmpR/PhoB-type" evidence="8">
    <location>
        <begin position="1"/>
        <end position="99"/>
    </location>
</feature>
<feature type="compositionally biased region" description="Low complexity" evidence="7">
    <location>
        <begin position="609"/>
        <end position="620"/>
    </location>
</feature>
<dbReference type="RefSeq" id="WP_263229968.1">
    <property type="nucleotide sequence ID" value="NZ_CP106793.1"/>
</dbReference>
<keyword evidence="2" id="KW-0902">Two-component regulatory system</keyword>
<evidence type="ECO:0000313" key="10">
    <source>
        <dbReference type="Proteomes" id="UP001061298"/>
    </source>
</evidence>
<keyword evidence="5" id="KW-0804">Transcription</keyword>
<dbReference type="Gene3D" id="1.10.10.10">
    <property type="entry name" value="Winged helix-like DNA-binding domain superfamily/Winged helix DNA-binding domain"/>
    <property type="match status" value="1"/>
</dbReference>
<proteinExistence type="inferred from homology"/>
<dbReference type="PANTHER" id="PTHR35807">
    <property type="entry name" value="TRANSCRIPTIONAL REGULATOR REDD-RELATED"/>
    <property type="match status" value="1"/>
</dbReference>
<feature type="compositionally biased region" description="Polar residues" evidence="7">
    <location>
        <begin position="453"/>
        <end position="468"/>
    </location>
</feature>
<feature type="region of interest" description="Disordered" evidence="7">
    <location>
        <begin position="283"/>
        <end position="645"/>
    </location>
</feature>
<feature type="compositionally biased region" description="Low complexity" evidence="7">
    <location>
        <begin position="496"/>
        <end position="517"/>
    </location>
</feature>
<evidence type="ECO:0000256" key="2">
    <source>
        <dbReference type="ARBA" id="ARBA00023012"/>
    </source>
</evidence>
<dbReference type="SUPFAM" id="SSF48452">
    <property type="entry name" value="TPR-like"/>
    <property type="match status" value="1"/>
</dbReference>
<dbReference type="InterPro" id="IPR001867">
    <property type="entry name" value="OmpR/PhoB-type_DNA-bd"/>
</dbReference>
<dbReference type="EMBL" id="CP106793">
    <property type="protein sequence ID" value="UXY19851.1"/>
    <property type="molecule type" value="Genomic_DNA"/>
</dbReference>
<dbReference type="PROSITE" id="PS51755">
    <property type="entry name" value="OMPR_PHOB"/>
    <property type="match status" value="1"/>
</dbReference>
<reference evidence="9" key="1">
    <citation type="submission" date="2022-10" db="EMBL/GenBank/DDBJ databases">
        <authorList>
            <person name="Mo P."/>
        </authorList>
    </citation>
    <scope>NUCLEOTIDE SEQUENCE</scope>
    <source>
        <strain evidence="9">HUAS 13-4</strain>
    </source>
</reference>
<gene>
    <name evidence="9" type="ORF">N8I84_14780</name>
</gene>
<dbReference type="InterPro" id="IPR011990">
    <property type="entry name" value="TPR-like_helical_dom_sf"/>
</dbReference>
<dbReference type="Pfam" id="PF03704">
    <property type="entry name" value="BTAD"/>
    <property type="match status" value="1"/>
</dbReference>
<dbReference type="PANTHER" id="PTHR35807:SF1">
    <property type="entry name" value="TRANSCRIPTIONAL REGULATOR REDD"/>
    <property type="match status" value="1"/>
</dbReference>
<evidence type="ECO:0000256" key="1">
    <source>
        <dbReference type="ARBA" id="ARBA00005820"/>
    </source>
</evidence>
<dbReference type="CDD" id="cd00383">
    <property type="entry name" value="trans_reg_C"/>
    <property type="match status" value="1"/>
</dbReference>
<feature type="compositionally biased region" description="Polar residues" evidence="7">
    <location>
        <begin position="537"/>
        <end position="547"/>
    </location>
</feature>
<feature type="compositionally biased region" description="Low complexity" evidence="7">
    <location>
        <begin position="307"/>
        <end position="317"/>
    </location>
</feature>
<keyword evidence="10" id="KW-1185">Reference proteome</keyword>
<dbReference type="Pfam" id="PF00486">
    <property type="entry name" value="Trans_reg_C"/>
    <property type="match status" value="1"/>
</dbReference>